<dbReference type="Proteomes" id="UP000866496">
    <property type="component" value="Unassembled WGS sequence"/>
</dbReference>
<dbReference type="PROSITE" id="PS51186">
    <property type="entry name" value="GNAT"/>
    <property type="match status" value="1"/>
</dbReference>
<feature type="domain" description="N-acetyltransferase" evidence="1">
    <location>
        <begin position="21"/>
        <end position="180"/>
    </location>
</feature>
<evidence type="ECO:0000259" key="1">
    <source>
        <dbReference type="PROSITE" id="PS51186"/>
    </source>
</evidence>
<proteinExistence type="predicted"/>
<dbReference type="EMBL" id="DACWHX010000015">
    <property type="protein sequence ID" value="HAU1881048.1"/>
    <property type="molecule type" value="Genomic_DNA"/>
</dbReference>
<evidence type="ECO:0000313" key="2">
    <source>
        <dbReference type="EMBL" id="HAU1881048.1"/>
    </source>
</evidence>
<evidence type="ECO:0000313" key="3">
    <source>
        <dbReference type="Proteomes" id="UP000866496"/>
    </source>
</evidence>
<name>A0AAN5T2D9_LEGPN</name>
<dbReference type="InterPro" id="IPR016181">
    <property type="entry name" value="Acyl_CoA_acyltransferase"/>
</dbReference>
<protein>
    <submittedName>
        <fullName evidence="2">GNAT family N-acetyltransferase</fullName>
    </submittedName>
</protein>
<reference evidence="2" key="2">
    <citation type="submission" date="2019-10" db="EMBL/GenBank/DDBJ databases">
        <authorList>
            <consortium name="NCBI Pathogen Detection Project"/>
        </authorList>
    </citation>
    <scope>NUCLEOTIDE SEQUENCE</scope>
    <source>
        <strain evidence="2">AZ00058701</strain>
    </source>
</reference>
<dbReference type="GO" id="GO:0016747">
    <property type="term" value="F:acyltransferase activity, transferring groups other than amino-acyl groups"/>
    <property type="evidence" value="ECO:0007669"/>
    <property type="project" value="InterPro"/>
</dbReference>
<reference evidence="2" key="1">
    <citation type="journal article" date="2018" name="Genome Biol.">
        <title>SKESA: strategic k-mer extension for scrupulous assemblies.</title>
        <authorList>
            <person name="Souvorov A."/>
            <person name="Agarwala R."/>
            <person name="Lipman D.J."/>
        </authorList>
    </citation>
    <scope>NUCLEOTIDE SEQUENCE</scope>
    <source>
        <strain evidence="2">AZ00058701</strain>
    </source>
</reference>
<gene>
    <name evidence="2" type="ORF">JBJ86_12450</name>
</gene>
<dbReference type="PANTHER" id="PTHR43792:SF1">
    <property type="entry name" value="N-ACETYLTRANSFERASE DOMAIN-CONTAINING PROTEIN"/>
    <property type="match status" value="1"/>
</dbReference>
<dbReference type="AlphaFoldDB" id="A0AAN5T2D9"/>
<accession>A0AAN5T2D9</accession>
<dbReference type="InterPro" id="IPR000182">
    <property type="entry name" value="GNAT_dom"/>
</dbReference>
<dbReference type="SUPFAM" id="SSF55729">
    <property type="entry name" value="Acyl-CoA N-acyltransferases (Nat)"/>
    <property type="match status" value="1"/>
</dbReference>
<dbReference type="InterPro" id="IPR051531">
    <property type="entry name" value="N-acetyltransferase"/>
</dbReference>
<comment type="caution">
    <text evidence="2">The sequence shown here is derived from an EMBL/GenBank/DDBJ whole genome shotgun (WGS) entry which is preliminary data.</text>
</comment>
<organism evidence="2 3">
    <name type="scientific">Legionella pneumophila</name>
    <dbReference type="NCBI Taxonomy" id="446"/>
    <lineage>
        <taxon>Bacteria</taxon>
        <taxon>Pseudomonadati</taxon>
        <taxon>Pseudomonadota</taxon>
        <taxon>Gammaproteobacteria</taxon>
        <taxon>Legionellales</taxon>
        <taxon>Legionellaceae</taxon>
        <taxon>Legionella</taxon>
    </lineage>
</organism>
<dbReference type="PANTHER" id="PTHR43792">
    <property type="entry name" value="GNAT FAMILY, PUTATIVE (AFU_ORTHOLOGUE AFUA_3G00765)-RELATED-RELATED"/>
    <property type="match status" value="1"/>
</dbReference>
<dbReference type="Pfam" id="PF13302">
    <property type="entry name" value="Acetyltransf_3"/>
    <property type="match status" value="1"/>
</dbReference>
<sequence>MPSLFGRKNIFAMKYLTTSRLLLRAWDREDTIPFYRMSQDPRVMKYFPELWSMDMVKDFIIRMNEQLSQKKFTLWAAEVKDNKQFIGFIGLNAPTWNAHFTPCVEIGWRLATEFWGQGYATEGAKAVLEYAFLDMHIPEIVSFTVPDNSRSRGVMERIGMIRDFAGDFLHPKLVSDHRLAKHVLYRIQNSLIKV</sequence>
<dbReference type="Gene3D" id="3.40.630.30">
    <property type="match status" value="1"/>
</dbReference>